<keyword evidence="4" id="KW-1185">Reference proteome</keyword>
<feature type="chain" id="PRO_5036983917" description="Tripartite-type tricarboxylate transporter receptor subunit TctC" evidence="2">
    <location>
        <begin position="29"/>
        <end position="345"/>
    </location>
</feature>
<keyword evidence="2" id="KW-0732">Signal</keyword>
<dbReference type="RefSeq" id="WP_161140865.1">
    <property type="nucleotide sequence ID" value="NZ_SPKJ01000040.1"/>
</dbReference>
<dbReference type="EMBL" id="SPKJ01000040">
    <property type="protein sequence ID" value="MYZ48516.1"/>
    <property type="molecule type" value="Genomic_DNA"/>
</dbReference>
<name>A0A964WTZ4_9HYPH</name>
<sequence length="345" mass="36979">MGFEMTRRGAKLALAALLAISASVGARAQSVEDFYKGKSIDVVIAFSAGGGYDLYGRLLARHMGKHIPGNPTLVPQNMPGAGTLKATKYLYSVAPKDGTVFGVFSRTMPLAPVVGLAGADFDARKFTWLGSMAKEVTLCVVSDRSPVDSWEDALKTEFKLGGEGKGADPDIFANVIKTVFDAKDQLVTGYPGTADMYLAIERGELDGMCGLSYSSLLGRWGKQLQDGSLKIILQGGLQPHPELKDVPNMVDLAQDARKKQILKLILAPQAMARPFAAPPGVPEDRAKALRDAFEATLKDPEFLAEAKKLNVEIELMSADDIQGLLSDLYDTPKDLAEEASKDAGL</sequence>
<proteinExistence type="inferred from homology"/>
<dbReference type="InterPro" id="IPR042100">
    <property type="entry name" value="Bug_dom1"/>
</dbReference>
<evidence type="ECO:0000313" key="3">
    <source>
        <dbReference type="EMBL" id="MYZ48516.1"/>
    </source>
</evidence>
<comment type="caution">
    <text evidence="3">The sequence shown here is derived from an EMBL/GenBank/DDBJ whole genome shotgun (WGS) entry which is preliminary data.</text>
</comment>
<dbReference type="AlphaFoldDB" id="A0A964WTZ4"/>
<organism evidence="3 4">
    <name type="scientific">Propylenella binzhouense</name>
    <dbReference type="NCBI Taxonomy" id="2555902"/>
    <lineage>
        <taxon>Bacteria</taxon>
        <taxon>Pseudomonadati</taxon>
        <taxon>Pseudomonadota</taxon>
        <taxon>Alphaproteobacteria</taxon>
        <taxon>Hyphomicrobiales</taxon>
        <taxon>Propylenellaceae</taxon>
        <taxon>Propylenella</taxon>
    </lineage>
</organism>
<dbReference type="Gene3D" id="3.40.190.150">
    <property type="entry name" value="Bordetella uptake gene, domain 1"/>
    <property type="match status" value="1"/>
</dbReference>
<feature type="signal peptide" evidence="2">
    <location>
        <begin position="1"/>
        <end position="28"/>
    </location>
</feature>
<reference evidence="3" key="1">
    <citation type="submission" date="2019-03" db="EMBL/GenBank/DDBJ databases">
        <title>Afifella sp. nov., isolated from activated sludge.</title>
        <authorList>
            <person name="Li Q."/>
            <person name="Liu Y."/>
        </authorList>
    </citation>
    <scope>NUCLEOTIDE SEQUENCE</scope>
    <source>
        <strain evidence="3">L72</strain>
    </source>
</reference>
<evidence type="ECO:0008006" key="5">
    <source>
        <dbReference type="Google" id="ProtNLM"/>
    </source>
</evidence>
<dbReference type="PANTHER" id="PTHR42928:SF5">
    <property type="entry name" value="BLR1237 PROTEIN"/>
    <property type="match status" value="1"/>
</dbReference>
<dbReference type="Proteomes" id="UP000773614">
    <property type="component" value="Unassembled WGS sequence"/>
</dbReference>
<accession>A0A964WTZ4</accession>
<dbReference type="OrthoDB" id="7817633at2"/>
<dbReference type="InterPro" id="IPR005064">
    <property type="entry name" value="BUG"/>
</dbReference>
<evidence type="ECO:0000256" key="1">
    <source>
        <dbReference type="ARBA" id="ARBA00006987"/>
    </source>
</evidence>
<evidence type="ECO:0000256" key="2">
    <source>
        <dbReference type="SAM" id="SignalP"/>
    </source>
</evidence>
<protein>
    <recommendedName>
        <fullName evidence="5">Tripartite-type tricarboxylate transporter receptor subunit TctC</fullName>
    </recommendedName>
</protein>
<dbReference type="Gene3D" id="3.40.190.10">
    <property type="entry name" value="Periplasmic binding protein-like II"/>
    <property type="match status" value="1"/>
</dbReference>
<comment type="similarity">
    <text evidence="1">Belongs to the UPF0065 (bug) family.</text>
</comment>
<gene>
    <name evidence="3" type="ORF">E4O86_12430</name>
</gene>
<dbReference type="PANTHER" id="PTHR42928">
    <property type="entry name" value="TRICARBOXYLATE-BINDING PROTEIN"/>
    <property type="match status" value="1"/>
</dbReference>
<evidence type="ECO:0000313" key="4">
    <source>
        <dbReference type="Proteomes" id="UP000773614"/>
    </source>
</evidence>